<reference evidence="2" key="1">
    <citation type="submission" date="2006-09" db="EMBL/GenBank/DDBJ databases">
        <title>UCP2 expression analysis in Casertana pig breed.</title>
        <authorList>
            <person name="D'Andrea M."/>
            <person name="Fidotti M."/>
            <person name="Campanella A."/>
            <person name="Pilla F."/>
        </authorList>
    </citation>
    <scope>NUCLEOTIDE SEQUENCE</scope>
</reference>
<sequence length="59" mass="6722">WPSLPLHVRLRGGLLHHRHRLSRGRGQDEMHELCPGPVQQRWPLCPHHAPEGGSPSLLQ</sequence>
<keyword evidence="2" id="KW-0496">Mitochondrion</keyword>
<protein>
    <submittedName>
        <fullName evidence="2">Uncoupling protein 2</fullName>
    </submittedName>
</protein>
<geneLocation type="mitochondrion" evidence="2"/>
<name>Q0E5B0_PIG</name>
<dbReference type="EMBL" id="AM398810">
    <property type="protein sequence ID" value="CAL44566.1"/>
    <property type="molecule type" value="Genomic_DNA"/>
</dbReference>
<evidence type="ECO:0000256" key="1">
    <source>
        <dbReference type="SAM" id="MobiDB-lite"/>
    </source>
</evidence>
<dbReference type="AlphaFoldDB" id="Q0E5B0"/>
<organism evidence="2">
    <name type="scientific">Sus scrofa</name>
    <name type="common">Pig</name>
    <dbReference type="NCBI Taxonomy" id="9823"/>
    <lineage>
        <taxon>Eukaryota</taxon>
        <taxon>Metazoa</taxon>
        <taxon>Chordata</taxon>
        <taxon>Craniata</taxon>
        <taxon>Vertebrata</taxon>
        <taxon>Euteleostomi</taxon>
        <taxon>Mammalia</taxon>
        <taxon>Eutheria</taxon>
        <taxon>Laurasiatheria</taxon>
        <taxon>Artiodactyla</taxon>
        <taxon>Suina</taxon>
        <taxon>Suidae</taxon>
        <taxon>Sus</taxon>
    </lineage>
</organism>
<proteinExistence type="predicted"/>
<feature type="region of interest" description="Disordered" evidence="1">
    <location>
        <begin position="19"/>
        <end position="59"/>
    </location>
</feature>
<gene>
    <name evidence="2" type="primary">UCP2</name>
</gene>
<accession>Q0E5B0</accession>
<feature type="non-terminal residue" evidence="2">
    <location>
        <position position="1"/>
    </location>
</feature>
<evidence type="ECO:0000313" key="2">
    <source>
        <dbReference type="EMBL" id="CAL44566.1"/>
    </source>
</evidence>